<dbReference type="PROSITE" id="PS51820">
    <property type="entry name" value="PA14"/>
    <property type="match status" value="1"/>
</dbReference>
<dbReference type="Gene3D" id="3.40.50.1700">
    <property type="entry name" value="Glycoside hydrolase family 3 C-terminal domain"/>
    <property type="match status" value="2"/>
</dbReference>
<keyword evidence="2 4" id="KW-0732">Signal</keyword>
<dbReference type="PANTHER" id="PTHR42721:SF3">
    <property type="entry name" value="BETA-D-XYLOSIDASE 5-RELATED"/>
    <property type="match status" value="1"/>
</dbReference>
<dbReference type="RefSeq" id="WP_118086092.1">
    <property type="nucleotide sequence ID" value="NZ_QRVA01000036.1"/>
</dbReference>
<dbReference type="GO" id="GO:0045493">
    <property type="term" value="P:xylan catabolic process"/>
    <property type="evidence" value="ECO:0007669"/>
    <property type="project" value="InterPro"/>
</dbReference>
<feature type="signal peptide" evidence="4">
    <location>
        <begin position="1"/>
        <end position="23"/>
    </location>
</feature>
<dbReference type="EMBL" id="QRVA01000036">
    <property type="protein sequence ID" value="RGS13049.1"/>
    <property type="molecule type" value="Genomic_DNA"/>
</dbReference>
<dbReference type="GO" id="GO:0031222">
    <property type="term" value="P:arabinan catabolic process"/>
    <property type="evidence" value="ECO:0007669"/>
    <property type="project" value="TreeGrafter"/>
</dbReference>
<dbReference type="InterPro" id="IPR001764">
    <property type="entry name" value="Glyco_hydro_3_N"/>
</dbReference>
<dbReference type="SMART" id="SM01217">
    <property type="entry name" value="Fn3_like"/>
    <property type="match status" value="1"/>
</dbReference>
<dbReference type="InterPro" id="IPR017853">
    <property type="entry name" value="GH"/>
</dbReference>
<proteinExistence type="inferred from homology"/>
<organism evidence="6 7">
    <name type="scientific">Segatella copri</name>
    <dbReference type="NCBI Taxonomy" id="165179"/>
    <lineage>
        <taxon>Bacteria</taxon>
        <taxon>Pseudomonadati</taxon>
        <taxon>Bacteroidota</taxon>
        <taxon>Bacteroidia</taxon>
        <taxon>Bacteroidales</taxon>
        <taxon>Prevotellaceae</taxon>
        <taxon>Segatella</taxon>
    </lineage>
</organism>
<dbReference type="SUPFAM" id="SSF51445">
    <property type="entry name" value="(Trans)glycosidases"/>
    <property type="match status" value="1"/>
</dbReference>
<dbReference type="SUPFAM" id="SSF52279">
    <property type="entry name" value="Beta-D-glucan exohydrolase, C-terminal domain"/>
    <property type="match status" value="1"/>
</dbReference>
<evidence type="ECO:0000259" key="5">
    <source>
        <dbReference type="PROSITE" id="PS51820"/>
    </source>
</evidence>
<keyword evidence="3 6" id="KW-0378">Hydrolase</keyword>
<evidence type="ECO:0000256" key="2">
    <source>
        <dbReference type="ARBA" id="ARBA00022729"/>
    </source>
</evidence>
<dbReference type="Pfam" id="PF14310">
    <property type="entry name" value="Fn3-like"/>
    <property type="match status" value="1"/>
</dbReference>
<evidence type="ECO:0000256" key="1">
    <source>
        <dbReference type="ARBA" id="ARBA00005336"/>
    </source>
</evidence>
<dbReference type="Pfam" id="PF00933">
    <property type="entry name" value="Glyco_hydro_3"/>
    <property type="match status" value="1"/>
</dbReference>
<dbReference type="InterPro" id="IPR026891">
    <property type="entry name" value="Fn3-like"/>
</dbReference>
<dbReference type="InterPro" id="IPR013783">
    <property type="entry name" value="Ig-like_fold"/>
</dbReference>
<dbReference type="InterPro" id="IPR036881">
    <property type="entry name" value="Glyco_hydro_3_C_sf"/>
</dbReference>
<evidence type="ECO:0000256" key="4">
    <source>
        <dbReference type="SAM" id="SignalP"/>
    </source>
</evidence>
<dbReference type="GO" id="GO:0046556">
    <property type="term" value="F:alpha-L-arabinofuranosidase activity"/>
    <property type="evidence" value="ECO:0007669"/>
    <property type="project" value="TreeGrafter"/>
</dbReference>
<evidence type="ECO:0000313" key="6">
    <source>
        <dbReference type="EMBL" id="RGS13049.1"/>
    </source>
</evidence>
<name>A0A3R5ZI75_9BACT</name>
<dbReference type="Pfam" id="PF07691">
    <property type="entry name" value="PA14"/>
    <property type="match status" value="1"/>
</dbReference>
<dbReference type="PANTHER" id="PTHR42721">
    <property type="entry name" value="SUGAR HYDROLASE-RELATED"/>
    <property type="match status" value="1"/>
</dbReference>
<evidence type="ECO:0000256" key="3">
    <source>
        <dbReference type="ARBA" id="ARBA00022801"/>
    </source>
</evidence>
<accession>A0A3R5ZI75</accession>
<dbReference type="InterPro" id="IPR002772">
    <property type="entry name" value="Glyco_hydro_3_C"/>
</dbReference>
<dbReference type="GO" id="GO:0009044">
    <property type="term" value="F:xylan 1,4-beta-xylosidase activity"/>
    <property type="evidence" value="ECO:0007669"/>
    <property type="project" value="InterPro"/>
</dbReference>
<comment type="similarity">
    <text evidence="1">Belongs to the glycosyl hydrolase 3 family.</text>
</comment>
<gene>
    <name evidence="6" type="ORF">DWY11_12300</name>
</gene>
<dbReference type="AlphaFoldDB" id="A0A3R5ZI75"/>
<dbReference type="InterPro" id="IPR011658">
    <property type="entry name" value="PA14_dom"/>
</dbReference>
<dbReference type="NCBIfam" id="NF041776">
    <property type="entry name" value="xylosidase_Xyl3A"/>
    <property type="match status" value="1"/>
</dbReference>
<dbReference type="Pfam" id="PF01915">
    <property type="entry name" value="Glyco_hydro_3_C"/>
    <property type="match status" value="1"/>
</dbReference>
<comment type="caution">
    <text evidence="6">The sequence shown here is derived from an EMBL/GenBank/DDBJ whole genome shotgun (WGS) entry which is preliminary data.</text>
</comment>
<dbReference type="InterPro" id="IPR037524">
    <property type="entry name" value="PA14/GLEYA"/>
</dbReference>
<sequence>MNKNVIYAALMFVVTMSSGNVSAQQFPYQNPALSAHERAVDLCGRLTLEEKASLMLDDSPAIPRLGIKRFQWWSEALHGVANMGDVTVFPEPIGMAASFNDRMVYRVFDATSDEMRAKWNELQQKGGDVTRFHALSVWTPNVNIFRDPRWGRGQETYGEDPYLTSRMGCAVVRGLQGPEDTKYRKLWACAKHYAIHSGPEWARHTDNITDVTPRDLWETYMPAFKSLVQDAKVREVMCAYQRWDDEPCCGNTRLLQQILRDEWGFKYLVVSDCGAVTDFWSSHKVSSNARNAAAKGVLAGTDVECGYNYAYKSVPEAVKYGALTEDEVDKHVIRLLEGRFDLGEMDDNKIVSWSKIPVSVLCSKAHRQLSLDMALQTMTLLQNNNEVLPLNKKVKKIAFIGPNVDNEPMMWGNYNGTPRQTITILDGIRSRLKKNQVVTFNGCDLVNDQVLNSYFDQCSMDGKMGFKGTFWNNRKMEGKPVVITQEKNPVQVTTYGQHSFAPNVKLVGFSAKYETVFRPKQTGKVLLDVAGCGHYEVYLNGEKKAEHSIWRTTESRIEFQAEKGKEYKIEIRYHEMPNYNADMKFNIGHENPIDYQASLKQLKDCETVVFVGGISPQLEGEEMPIEISGFKGGDRTNIELPKVQRNFLKALKKAGKKVVFVNCSGSAIALTPETESCDAILQAWYPGQEGGEAVARVLFGEYNPAGKLPITFYKNSEQLPDFKDYSMKGRTYRYMNDALFPFGYGLSYTSFRMGDATLSNSILKKGEKITLKVPVSNVGKKDGTEIVQVYVKDPTDADGPLKSLKAFERVEVKAGKTAEAVITLDSRNFELFDAATNTVRAKAGKYEVYYGSSSADKDLKKLDVSIEY</sequence>
<dbReference type="PRINTS" id="PR00133">
    <property type="entry name" value="GLHYDRLASE3"/>
</dbReference>
<dbReference type="InterPro" id="IPR044993">
    <property type="entry name" value="BXL"/>
</dbReference>
<dbReference type="InterPro" id="IPR054850">
    <property type="entry name" value="Xylosidase_Xyl3A"/>
</dbReference>
<evidence type="ECO:0000313" key="7">
    <source>
        <dbReference type="Proteomes" id="UP000283872"/>
    </source>
</evidence>
<dbReference type="InterPro" id="IPR036962">
    <property type="entry name" value="Glyco_hydro_3_N_sf"/>
</dbReference>
<protein>
    <submittedName>
        <fullName evidence="6">Glycoside hydrolase family 3 protein</fullName>
    </submittedName>
</protein>
<dbReference type="Gene3D" id="2.60.40.10">
    <property type="entry name" value="Immunoglobulins"/>
    <property type="match status" value="1"/>
</dbReference>
<reference evidence="6 7" key="1">
    <citation type="submission" date="2018-08" db="EMBL/GenBank/DDBJ databases">
        <title>A genome reference for cultivated species of the human gut microbiota.</title>
        <authorList>
            <person name="Zou Y."/>
            <person name="Xue W."/>
            <person name="Luo G."/>
        </authorList>
    </citation>
    <scope>NUCLEOTIDE SEQUENCE [LARGE SCALE GENOMIC DNA]</scope>
    <source>
        <strain evidence="6 7">AF24-12</strain>
    </source>
</reference>
<dbReference type="SMART" id="SM00758">
    <property type="entry name" value="PA14"/>
    <property type="match status" value="1"/>
</dbReference>
<dbReference type="Proteomes" id="UP000283872">
    <property type="component" value="Unassembled WGS sequence"/>
</dbReference>
<feature type="domain" description="PA14" evidence="5">
    <location>
        <begin position="461"/>
        <end position="603"/>
    </location>
</feature>
<dbReference type="Gene3D" id="3.20.20.300">
    <property type="entry name" value="Glycoside hydrolase, family 3, N-terminal domain"/>
    <property type="match status" value="1"/>
</dbReference>
<feature type="chain" id="PRO_5018741292" evidence="4">
    <location>
        <begin position="24"/>
        <end position="868"/>
    </location>
</feature>